<dbReference type="GO" id="GO:0006952">
    <property type="term" value="P:defense response"/>
    <property type="evidence" value="ECO:0007669"/>
    <property type="project" value="UniProtKB-KW"/>
</dbReference>
<feature type="compositionally biased region" description="Basic and acidic residues" evidence="7">
    <location>
        <begin position="249"/>
        <end position="259"/>
    </location>
</feature>
<dbReference type="Gene3D" id="3.30.730.10">
    <property type="entry name" value="AP2/ERF domain"/>
    <property type="match status" value="1"/>
</dbReference>
<dbReference type="SUPFAM" id="SSF54171">
    <property type="entry name" value="DNA-binding domain"/>
    <property type="match status" value="1"/>
</dbReference>
<dbReference type="PANTHER" id="PTHR31190:SF421">
    <property type="entry name" value="ETHYLENE-RESPONSIVE TRANSCRIPTION FACTOR ERF110"/>
    <property type="match status" value="1"/>
</dbReference>
<feature type="region of interest" description="Disordered" evidence="7">
    <location>
        <begin position="247"/>
        <end position="279"/>
    </location>
</feature>
<feature type="region of interest" description="Disordered" evidence="7">
    <location>
        <begin position="1"/>
        <end position="24"/>
    </location>
</feature>
<dbReference type="InterPro" id="IPR036955">
    <property type="entry name" value="AP2/ERF_dom_sf"/>
</dbReference>
<evidence type="ECO:0000256" key="2">
    <source>
        <dbReference type="ARBA" id="ARBA00022821"/>
    </source>
</evidence>
<feature type="domain" description="AP2/ERF" evidence="8">
    <location>
        <begin position="109"/>
        <end position="166"/>
    </location>
</feature>
<keyword evidence="2" id="KW-0611">Plant defense</keyword>
<protein>
    <submittedName>
        <fullName evidence="9">Ethylene-responsive transcription factor ERF110-like protein</fullName>
    </submittedName>
</protein>
<dbReference type="PROSITE" id="PS51032">
    <property type="entry name" value="AP2_ERF"/>
    <property type="match status" value="1"/>
</dbReference>
<comment type="subcellular location">
    <subcellularLocation>
        <location evidence="1">Nucleus</location>
    </subcellularLocation>
</comment>
<keyword evidence="5" id="KW-0804">Transcription</keyword>
<evidence type="ECO:0000259" key="8">
    <source>
        <dbReference type="PROSITE" id="PS51032"/>
    </source>
</evidence>
<accession>A0ABD1HXD2</accession>
<name>A0ABD1HXD2_SALDI</name>
<dbReference type="InterPro" id="IPR016177">
    <property type="entry name" value="DNA-bd_dom_sf"/>
</dbReference>
<evidence type="ECO:0000313" key="10">
    <source>
        <dbReference type="Proteomes" id="UP001567538"/>
    </source>
</evidence>
<evidence type="ECO:0000256" key="5">
    <source>
        <dbReference type="ARBA" id="ARBA00023163"/>
    </source>
</evidence>
<comment type="caution">
    <text evidence="9">The sequence shown here is derived from an EMBL/GenBank/DDBJ whole genome shotgun (WGS) entry which is preliminary data.</text>
</comment>
<sequence>MQQQQDSDYLLSAVVAPPPQTGCIQSSEMSALTYVDSAGQPQSGGGGIWSSYSGNFVRSYTDSSAYSSSSSSGRKRRHDREDSKSAAEETPPPESPTASYPETGERRRKYRGVRQRPWGKWAAEIRDPQKAARVWLGTFDTAEAAALAYDEAALRFRGSRAKLNFPEHAQILPQPTQFITTSAPPPPPAAASPESFFHTTGRDYLEYSELLGSGGDVQSATLFENMLYSNPPPPVPSTYPLLFSFNPQESDHRIQDEGGSRSFPAPPPWTSGFYPPSSS</sequence>
<evidence type="ECO:0000256" key="1">
    <source>
        <dbReference type="ARBA" id="ARBA00004123"/>
    </source>
</evidence>
<reference evidence="9 10" key="1">
    <citation type="submission" date="2024-06" db="EMBL/GenBank/DDBJ databases">
        <title>A chromosome level genome sequence of Diviner's sage (Salvia divinorum).</title>
        <authorList>
            <person name="Ford S.A."/>
            <person name="Ro D.-K."/>
            <person name="Ness R.W."/>
            <person name="Phillips M.A."/>
        </authorList>
    </citation>
    <scope>NUCLEOTIDE SEQUENCE [LARGE SCALE GENOMIC DNA]</scope>
    <source>
        <strain evidence="9">SAF-2024a</strain>
        <tissue evidence="9">Leaf</tissue>
    </source>
</reference>
<keyword evidence="10" id="KW-1185">Reference proteome</keyword>
<dbReference type="Proteomes" id="UP001567538">
    <property type="component" value="Unassembled WGS sequence"/>
</dbReference>
<evidence type="ECO:0000256" key="6">
    <source>
        <dbReference type="ARBA" id="ARBA00023242"/>
    </source>
</evidence>
<dbReference type="Pfam" id="PF00847">
    <property type="entry name" value="AP2"/>
    <property type="match status" value="1"/>
</dbReference>
<gene>
    <name evidence="9" type="ORF">AAHA92_03880</name>
</gene>
<evidence type="ECO:0000256" key="4">
    <source>
        <dbReference type="ARBA" id="ARBA00023125"/>
    </source>
</evidence>
<dbReference type="InterPro" id="IPR001471">
    <property type="entry name" value="AP2/ERF_dom"/>
</dbReference>
<dbReference type="PANTHER" id="PTHR31190">
    <property type="entry name" value="DNA-BINDING DOMAIN"/>
    <property type="match status" value="1"/>
</dbReference>
<dbReference type="CDD" id="cd00018">
    <property type="entry name" value="AP2"/>
    <property type="match status" value="1"/>
</dbReference>
<organism evidence="9 10">
    <name type="scientific">Salvia divinorum</name>
    <name type="common">Maria pastora</name>
    <name type="synonym">Diviner's sage</name>
    <dbReference type="NCBI Taxonomy" id="28513"/>
    <lineage>
        <taxon>Eukaryota</taxon>
        <taxon>Viridiplantae</taxon>
        <taxon>Streptophyta</taxon>
        <taxon>Embryophyta</taxon>
        <taxon>Tracheophyta</taxon>
        <taxon>Spermatophyta</taxon>
        <taxon>Magnoliopsida</taxon>
        <taxon>eudicotyledons</taxon>
        <taxon>Gunneridae</taxon>
        <taxon>Pentapetalae</taxon>
        <taxon>asterids</taxon>
        <taxon>lamiids</taxon>
        <taxon>Lamiales</taxon>
        <taxon>Lamiaceae</taxon>
        <taxon>Nepetoideae</taxon>
        <taxon>Mentheae</taxon>
        <taxon>Salviinae</taxon>
        <taxon>Salvia</taxon>
        <taxon>Salvia subgen. Calosphace</taxon>
    </lineage>
</organism>
<dbReference type="InterPro" id="IPR044808">
    <property type="entry name" value="ERF_plant"/>
</dbReference>
<evidence type="ECO:0000313" key="9">
    <source>
        <dbReference type="EMBL" id="KAL1561139.1"/>
    </source>
</evidence>
<dbReference type="FunFam" id="3.30.730.10:FF:000001">
    <property type="entry name" value="Ethylene-responsive transcription factor 2"/>
    <property type="match status" value="1"/>
</dbReference>
<feature type="region of interest" description="Disordered" evidence="7">
    <location>
        <begin position="61"/>
        <end position="118"/>
    </location>
</feature>
<dbReference type="PRINTS" id="PR00367">
    <property type="entry name" value="ETHRSPELEMNT"/>
</dbReference>
<keyword evidence="3" id="KW-0805">Transcription regulation</keyword>
<dbReference type="EMBL" id="JBEAFC010000003">
    <property type="protein sequence ID" value="KAL1561139.1"/>
    <property type="molecule type" value="Genomic_DNA"/>
</dbReference>
<dbReference type="GO" id="GO:0003677">
    <property type="term" value="F:DNA binding"/>
    <property type="evidence" value="ECO:0007669"/>
    <property type="project" value="UniProtKB-KW"/>
</dbReference>
<keyword evidence="4" id="KW-0238">DNA-binding</keyword>
<proteinExistence type="predicted"/>
<dbReference type="SMART" id="SM00380">
    <property type="entry name" value="AP2"/>
    <property type="match status" value="1"/>
</dbReference>
<evidence type="ECO:0000256" key="3">
    <source>
        <dbReference type="ARBA" id="ARBA00023015"/>
    </source>
</evidence>
<dbReference type="GO" id="GO:0005634">
    <property type="term" value="C:nucleus"/>
    <property type="evidence" value="ECO:0007669"/>
    <property type="project" value="UniProtKB-SubCell"/>
</dbReference>
<keyword evidence="6" id="KW-0539">Nucleus</keyword>
<evidence type="ECO:0000256" key="7">
    <source>
        <dbReference type="SAM" id="MobiDB-lite"/>
    </source>
</evidence>
<feature type="compositionally biased region" description="Low complexity" evidence="7">
    <location>
        <begin position="61"/>
        <end position="72"/>
    </location>
</feature>
<dbReference type="AlphaFoldDB" id="A0ABD1HXD2"/>